<gene>
    <name evidence="2" type="ORF">Tco_0726697</name>
</gene>
<feature type="non-terminal residue" evidence="2">
    <location>
        <position position="1"/>
    </location>
</feature>
<name>A0ABQ4YIJ6_9ASTR</name>
<evidence type="ECO:0000313" key="2">
    <source>
        <dbReference type="EMBL" id="GJS76816.1"/>
    </source>
</evidence>
<evidence type="ECO:0000313" key="3">
    <source>
        <dbReference type="Proteomes" id="UP001151760"/>
    </source>
</evidence>
<evidence type="ECO:0000256" key="1">
    <source>
        <dbReference type="SAM" id="MobiDB-lite"/>
    </source>
</evidence>
<proteinExistence type="predicted"/>
<reference evidence="2" key="1">
    <citation type="journal article" date="2022" name="Int. J. Mol. Sci.">
        <title>Draft Genome of Tanacetum Coccineum: Genomic Comparison of Closely Related Tanacetum-Family Plants.</title>
        <authorList>
            <person name="Yamashiro T."/>
            <person name="Shiraishi A."/>
            <person name="Nakayama K."/>
            <person name="Satake H."/>
        </authorList>
    </citation>
    <scope>NUCLEOTIDE SEQUENCE</scope>
</reference>
<keyword evidence="3" id="KW-1185">Reference proteome</keyword>
<feature type="compositionally biased region" description="Basic and acidic residues" evidence="1">
    <location>
        <begin position="122"/>
        <end position="149"/>
    </location>
</feature>
<dbReference type="Proteomes" id="UP001151760">
    <property type="component" value="Unassembled WGS sequence"/>
</dbReference>
<accession>A0ABQ4YIJ6</accession>
<protein>
    <submittedName>
        <fullName evidence="2">Uncharacterized protein</fullName>
    </submittedName>
</protein>
<organism evidence="2 3">
    <name type="scientific">Tanacetum coccineum</name>
    <dbReference type="NCBI Taxonomy" id="301880"/>
    <lineage>
        <taxon>Eukaryota</taxon>
        <taxon>Viridiplantae</taxon>
        <taxon>Streptophyta</taxon>
        <taxon>Embryophyta</taxon>
        <taxon>Tracheophyta</taxon>
        <taxon>Spermatophyta</taxon>
        <taxon>Magnoliopsida</taxon>
        <taxon>eudicotyledons</taxon>
        <taxon>Gunneridae</taxon>
        <taxon>Pentapetalae</taxon>
        <taxon>asterids</taxon>
        <taxon>campanulids</taxon>
        <taxon>Asterales</taxon>
        <taxon>Asteraceae</taxon>
        <taxon>Asteroideae</taxon>
        <taxon>Anthemideae</taxon>
        <taxon>Anthemidinae</taxon>
        <taxon>Tanacetum</taxon>
    </lineage>
</organism>
<dbReference type="EMBL" id="BQNB010010404">
    <property type="protein sequence ID" value="GJS76816.1"/>
    <property type="molecule type" value="Genomic_DNA"/>
</dbReference>
<reference evidence="2" key="2">
    <citation type="submission" date="2022-01" db="EMBL/GenBank/DDBJ databases">
        <authorList>
            <person name="Yamashiro T."/>
            <person name="Shiraishi A."/>
            <person name="Satake H."/>
            <person name="Nakayama K."/>
        </authorList>
    </citation>
    <scope>NUCLEOTIDE SEQUENCE</scope>
</reference>
<feature type="region of interest" description="Disordered" evidence="1">
    <location>
        <begin position="122"/>
        <end position="157"/>
    </location>
</feature>
<comment type="caution">
    <text evidence="2">The sequence shown here is derived from an EMBL/GenBank/DDBJ whole genome shotgun (WGS) entry which is preliminary data.</text>
</comment>
<sequence length="157" mass="18252">PPDVLEARSRKQNLPQGIEEIQSQSHNHHRHILYGSHTNDCLPILCGCQKGAKEFGDGADLRLKGEKAGKERSGRIRRKIREKREMEEEEEKGCAGEKGWMLMRGEIVGTLGGLRISGDFRLEGRERRGREKMKEKRRTEKEEDSLFRSRRERKKPF</sequence>